<accession>A0A1C4YNB3</accession>
<protein>
    <submittedName>
        <fullName evidence="1">Uncharacterized protein</fullName>
    </submittedName>
</protein>
<gene>
    <name evidence="1" type="ORF">GA0070561_4414</name>
</gene>
<dbReference type="RefSeq" id="WP_141710411.1">
    <property type="nucleotide sequence ID" value="NZ_FMCR01000004.1"/>
</dbReference>
<sequence length="151" mass="17761">MTASKLVDPDEFIRWFGEGKTYSWIIDEYRRKYDLRIGHGTISNWRHQLGLKKRTVRDSNLIPWAVKPEHRHNHMLHMLRTEARRRAGEPVPPDRLKQLRGWLNNLAEQDAVAHYEPDTAQGWWLVPRRPGVDGGLIREPGLVTRSRGSRR</sequence>
<evidence type="ECO:0000313" key="2">
    <source>
        <dbReference type="Proteomes" id="UP000198864"/>
    </source>
</evidence>
<proteinExistence type="predicted"/>
<dbReference type="STRING" id="285676.GA0070561_4414"/>
<reference evidence="1 2" key="1">
    <citation type="submission" date="2016-06" db="EMBL/GenBank/DDBJ databases">
        <authorList>
            <person name="Kjaerup R.B."/>
            <person name="Dalgaard T.S."/>
            <person name="Juul-Madsen H.R."/>
        </authorList>
    </citation>
    <scope>NUCLEOTIDE SEQUENCE [LARGE SCALE GENOMIC DNA]</scope>
    <source>
        <strain evidence="1 2">DSM 44871</strain>
    </source>
</reference>
<dbReference type="EMBL" id="FMCR01000004">
    <property type="protein sequence ID" value="SCF22239.1"/>
    <property type="molecule type" value="Genomic_DNA"/>
</dbReference>
<evidence type="ECO:0000313" key="1">
    <source>
        <dbReference type="EMBL" id="SCF22239.1"/>
    </source>
</evidence>
<organism evidence="1 2">
    <name type="scientific">Micromonospora saelicesensis</name>
    <dbReference type="NCBI Taxonomy" id="285676"/>
    <lineage>
        <taxon>Bacteria</taxon>
        <taxon>Bacillati</taxon>
        <taxon>Actinomycetota</taxon>
        <taxon>Actinomycetes</taxon>
        <taxon>Micromonosporales</taxon>
        <taxon>Micromonosporaceae</taxon>
        <taxon>Micromonospora</taxon>
    </lineage>
</organism>
<name>A0A1C4YNB3_9ACTN</name>
<dbReference type="Proteomes" id="UP000198864">
    <property type="component" value="Unassembled WGS sequence"/>
</dbReference>
<dbReference type="AlphaFoldDB" id="A0A1C4YNB3"/>